<dbReference type="AlphaFoldDB" id="A0A9P5MVB6"/>
<dbReference type="PROSITE" id="PS50088">
    <property type="entry name" value="ANK_REPEAT"/>
    <property type="match status" value="1"/>
</dbReference>
<feature type="non-terminal residue" evidence="2">
    <location>
        <position position="1"/>
    </location>
</feature>
<dbReference type="Pfam" id="PF13857">
    <property type="entry name" value="Ank_5"/>
    <property type="match status" value="1"/>
</dbReference>
<evidence type="ECO:0000313" key="2">
    <source>
        <dbReference type="EMBL" id="KAF8479694.1"/>
    </source>
</evidence>
<dbReference type="InterPro" id="IPR036770">
    <property type="entry name" value="Ankyrin_rpt-contain_sf"/>
</dbReference>
<proteinExistence type="predicted"/>
<organism evidence="2 3">
    <name type="scientific">Russula ochroleuca</name>
    <dbReference type="NCBI Taxonomy" id="152965"/>
    <lineage>
        <taxon>Eukaryota</taxon>
        <taxon>Fungi</taxon>
        <taxon>Dikarya</taxon>
        <taxon>Basidiomycota</taxon>
        <taxon>Agaricomycotina</taxon>
        <taxon>Agaricomycetes</taxon>
        <taxon>Russulales</taxon>
        <taxon>Russulaceae</taxon>
        <taxon>Russula</taxon>
    </lineage>
</organism>
<protein>
    <submittedName>
        <fullName evidence="2">Uncharacterized protein</fullName>
    </submittedName>
</protein>
<evidence type="ECO:0000256" key="1">
    <source>
        <dbReference type="PROSITE-ProRule" id="PRU00023"/>
    </source>
</evidence>
<dbReference type="Gene3D" id="1.25.40.20">
    <property type="entry name" value="Ankyrin repeat-containing domain"/>
    <property type="match status" value="1"/>
</dbReference>
<keyword evidence="1" id="KW-0040">ANK repeat</keyword>
<dbReference type="SUPFAM" id="SSF48403">
    <property type="entry name" value="Ankyrin repeat"/>
    <property type="match status" value="1"/>
</dbReference>
<gene>
    <name evidence="2" type="ORF">DFH94DRAFT_631645</name>
</gene>
<dbReference type="InterPro" id="IPR002110">
    <property type="entry name" value="Ankyrin_rpt"/>
</dbReference>
<dbReference type="OrthoDB" id="19174at2759"/>
<name>A0A9P5MVB6_9AGAM</name>
<dbReference type="PROSITE" id="PS50297">
    <property type="entry name" value="ANK_REP_REGION"/>
    <property type="match status" value="1"/>
</dbReference>
<reference evidence="2" key="2">
    <citation type="journal article" date="2020" name="Nat. Commun.">
        <title>Large-scale genome sequencing of mycorrhizal fungi provides insights into the early evolution of symbiotic traits.</title>
        <authorList>
            <person name="Miyauchi S."/>
            <person name="Kiss E."/>
            <person name="Kuo A."/>
            <person name="Drula E."/>
            <person name="Kohler A."/>
            <person name="Sanchez-Garcia M."/>
            <person name="Morin E."/>
            <person name="Andreopoulos B."/>
            <person name="Barry K.W."/>
            <person name="Bonito G."/>
            <person name="Buee M."/>
            <person name="Carver A."/>
            <person name="Chen C."/>
            <person name="Cichocki N."/>
            <person name="Clum A."/>
            <person name="Culley D."/>
            <person name="Crous P.W."/>
            <person name="Fauchery L."/>
            <person name="Girlanda M."/>
            <person name="Hayes R.D."/>
            <person name="Keri Z."/>
            <person name="LaButti K."/>
            <person name="Lipzen A."/>
            <person name="Lombard V."/>
            <person name="Magnuson J."/>
            <person name="Maillard F."/>
            <person name="Murat C."/>
            <person name="Nolan M."/>
            <person name="Ohm R.A."/>
            <person name="Pangilinan J."/>
            <person name="Pereira M.F."/>
            <person name="Perotto S."/>
            <person name="Peter M."/>
            <person name="Pfister S."/>
            <person name="Riley R."/>
            <person name="Sitrit Y."/>
            <person name="Stielow J.B."/>
            <person name="Szollosi G."/>
            <person name="Zifcakova L."/>
            <person name="Stursova M."/>
            <person name="Spatafora J.W."/>
            <person name="Tedersoo L."/>
            <person name="Vaario L.M."/>
            <person name="Yamada A."/>
            <person name="Yan M."/>
            <person name="Wang P."/>
            <person name="Xu J."/>
            <person name="Bruns T."/>
            <person name="Baldrian P."/>
            <person name="Vilgalys R."/>
            <person name="Dunand C."/>
            <person name="Henrissat B."/>
            <person name="Grigoriev I.V."/>
            <person name="Hibbett D."/>
            <person name="Nagy L.G."/>
            <person name="Martin F.M."/>
        </authorList>
    </citation>
    <scope>NUCLEOTIDE SEQUENCE</scope>
    <source>
        <strain evidence="2">Prilba</strain>
    </source>
</reference>
<dbReference type="SMART" id="SM00248">
    <property type="entry name" value="ANK"/>
    <property type="match status" value="2"/>
</dbReference>
<reference evidence="2" key="1">
    <citation type="submission" date="2019-10" db="EMBL/GenBank/DDBJ databases">
        <authorList>
            <consortium name="DOE Joint Genome Institute"/>
            <person name="Kuo A."/>
            <person name="Miyauchi S."/>
            <person name="Kiss E."/>
            <person name="Drula E."/>
            <person name="Kohler A."/>
            <person name="Sanchez-Garcia M."/>
            <person name="Andreopoulos B."/>
            <person name="Barry K.W."/>
            <person name="Bonito G."/>
            <person name="Buee M."/>
            <person name="Carver A."/>
            <person name="Chen C."/>
            <person name="Cichocki N."/>
            <person name="Clum A."/>
            <person name="Culley D."/>
            <person name="Crous P.W."/>
            <person name="Fauchery L."/>
            <person name="Girlanda M."/>
            <person name="Hayes R."/>
            <person name="Keri Z."/>
            <person name="LaButti K."/>
            <person name="Lipzen A."/>
            <person name="Lombard V."/>
            <person name="Magnuson J."/>
            <person name="Maillard F."/>
            <person name="Morin E."/>
            <person name="Murat C."/>
            <person name="Nolan M."/>
            <person name="Ohm R."/>
            <person name="Pangilinan J."/>
            <person name="Pereira M."/>
            <person name="Perotto S."/>
            <person name="Peter M."/>
            <person name="Riley R."/>
            <person name="Sitrit Y."/>
            <person name="Stielow B."/>
            <person name="Szollosi G."/>
            <person name="Zifcakova L."/>
            <person name="Stursova M."/>
            <person name="Spatafora J.W."/>
            <person name="Tedersoo L."/>
            <person name="Vaario L.-M."/>
            <person name="Yamada A."/>
            <person name="Yan M."/>
            <person name="Wang P."/>
            <person name="Xu J."/>
            <person name="Bruns T."/>
            <person name="Baldrian P."/>
            <person name="Vilgalys R."/>
            <person name="Henrissat B."/>
            <person name="Grigoriev I.V."/>
            <person name="Hibbett D."/>
            <person name="Nagy L.G."/>
            <person name="Martin F.M."/>
        </authorList>
    </citation>
    <scope>NUCLEOTIDE SEQUENCE</scope>
    <source>
        <strain evidence="2">Prilba</strain>
    </source>
</reference>
<sequence>ITWIFPHSAISPNIPDSFTYTPMHAAASYSHLDILTYLISKGGNINVSDEDSDTPLYMVEDIETACLLVDNGTDPMWQNHKGLMVCKALHCVPPPRLASFLHPSCRISLMIGNGCHVGKCQFYVQHHACPRHQHTHIHPQLTHALRMPRHTHTLDVHTRHIKASTPTCTCMLPLSAALTCTLDAHTDTDTLDMQDATAPHAHLDARTLAGSGSRPRTAHHLTLD</sequence>
<dbReference type="Proteomes" id="UP000759537">
    <property type="component" value="Unassembled WGS sequence"/>
</dbReference>
<feature type="repeat" description="ANK" evidence="1">
    <location>
        <begin position="18"/>
        <end position="50"/>
    </location>
</feature>
<evidence type="ECO:0000313" key="3">
    <source>
        <dbReference type="Proteomes" id="UP000759537"/>
    </source>
</evidence>
<keyword evidence="3" id="KW-1185">Reference proteome</keyword>
<accession>A0A9P5MVB6</accession>
<comment type="caution">
    <text evidence="2">The sequence shown here is derived from an EMBL/GenBank/DDBJ whole genome shotgun (WGS) entry which is preliminary data.</text>
</comment>
<dbReference type="EMBL" id="WHVB01000009">
    <property type="protein sequence ID" value="KAF8479694.1"/>
    <property type="molecule type" value="Genomic_DNA"/>
</dbReference>